<dbReference type="EMBL" id="JADIMU010000031">
    <property type="protein sequence ID" value="MBO8443123.1"/>
    <property type="molecule type" value="Genomic_DNA"/>
</dbReference>
<dbReference type="NCBIfam" id="TIGR01085">
    <property type="entry name" value="murE"/>
    <property type="match status" value="1"/>
</dbReference>
<organism evidence="14 15">
    <name type="scientific">Candidatus Aphodenecus pullistercoris</name>
    <dbReference type="NCBI Taxonomy" id="2840669"/>
    <lineage>
        <taxon>Bacteria</taxon>
        <taxon>Pseudomonadati</taxon>
        <taxon>Spirochaetota</taxon>
        <taxon>Spirochaetia</taxon>
        <taxon>Spirochaetales</taxon>
        <taxon>Candidatus Aphodenecus</taxon>
    </lineage>
</organism>
<dbReference type="GO" id="GO:0051301">
    <property type="term" value="P:cell division"/>
    <property type="evidence" value="ECO:0007669"/>
    <property type="project" value="UniProtKB-KW"/>
</dbReference>
<protein>
    <submittedName>
        <fullName evidence="14">UDP-N-acetylmuramoyl-L-alanyl-D-glutamate--2, 6-diaminopimelate ligase</fullName>
    </submittedName>
</protein>
<evidence type="ECO:0000256" key="10">
    <source>
        <dbReference type="RuleBase" id="RU004135"/>
    </source>
</evidence>
<dbReference type="InterPro" id="IPR004101">
    <property type="entry name" value="Mur_ligase_C"/>
</dbReference>
<dbReference type="GO" id="GO:0071555">
    <property type="term" value="P:cell wall organization"/>
    <property type="evidence" value="ECO:0007669"/>
    <property type="project" value="UniProtKB-KW"/>
</dbReference>
<dbReference type="AlphaFoldDB" id="A0A9D9EAK0"/>
<dbReference type="InterPro" id="IPR035911">
    <property type="entry name" value="MurE/MurF_N"/>
</dbReference>
<reference evidence="14" key="2">
    <citation type="journal article" date="2021" name="PeerJ">
        <title>Extensive microbial diversity within the chicken gut microbiome revealed by metagenomics and culture.</title>
        <authorList>
            <person name="Gilroy R."/>
            <person name="Ravi A."/>
            <person name="Getino M."/>
            <person name="Pursley I."/>
            <person name="Horton D.L."/>
            <person name="Alikhan N.F."/>
            <person name="Baker D."/>
            <person name="Gharbi K."/>
            <person name="Hall N."/>
            <person name="Watson M."/>
            <person name="Adriaenssens E.M."/>
            <person name="Foster-Nyarko E."/>
            <person name="Jarju S."/>
            <person name="Secka A."/>
            <person name="Antonio M."/>
            <person name="Oren A."/>
            <person name="Chaudhuri R.R."/>
            <person name="La Ragione R."/>
            <person name="Hildebrand F."/>
            <person name="Pallen M.J."/>
        </authorList>
    </citation>
    <scope>NUCLEOTIDE SEQUENCE</scope>
    <source>
        <strain evidence="14">11167</strain>
    </source>
</reference>
<dbReference type="InterPro" id="IPR036615">
    <property type="entry name" value="Mur_ligase_C_dom_sf"/>
</dbReference>
<keyword evidence="9 10" id="KW-0961">Cell wall biogenesis/degradation</keyword>
<reference evidence="14" key="1">
    <citation type="submission" date="2020-10" db="EMBL/GenBank/DDBJ databases">
        <authorList>
            <person name="Gilroy R."/>
        </authorList>
    </citation>
    <scope>NUCLEOTIDE SEQUENCE</scope>
    <source>
        <strain evidence="14">11167</strain>
    </source>
</reference>
<keyword evidence="5" id="KW-0067">ATP-binding</keyword>
<dbReference type="Pfam" id="PF08245">
    <property type="entry name" value="Mur_ligase_M"/>
    <property type="match status" value="1"/>
</dbReference>
<keyword evidence="2 14" id="KW-0436">Ligase</keyword>
<evidence type="ECO:0000256" key="2">
    <source>
        <dbReference type="ARBA" id="ARBA00022598"/>
    </source>
</evidence>
<dbReference type="GO" id="GO:0005524">
    <property type="term" value="F:ATP binding"/>
    <property type="evidence" value="ECO:0007669"/>
    <property type="project" value="UniProtKB-KW"/>
</dbReference>
<dbReference type="InterPro" id="IPR013221">
    <property type="entry name" value="Mur_ligase_cen"/>
</dbReference>
<dbReference type="InterPro" id="IPR005761">
    <property type="entry name" value="UDP-N-AcMur-Glu-dNH2Pim_ligase"/>
</dbReference>
<dbReference type="PANTHER" id="PTHR23135:SF4">
    <property type="entry name" value="UDP-N-ACETYLMURAMOYL-L-ALANYL-D-GLUTAMATE--2,6-DIAMINOPIMELATE LIGASE MURE HOMOLOG, CHLOROPLASTIC"/>
    <property type="match status" value="1"/>
</dbReference>
<evidence type="ECO:0000313" key="15">
    <source>
        <dbReference type="Proteomes" id="UP000823633"/>
    </source>
</evidence>
<dbReference type="Pfam" id="PF02875">
    <property type="entry name" value="Mur_ligase_C"/>
    <property type="match status" value="1"/>
</dbReference>
<dbReference type="SUPFAM" id="SSF63418">
    <property type="entry name" value="MurE/MurF N-terminal domain"/>
    <property type="match status" value="1"/>
</dbReference>
<keyword evidence="7 10" id="KW-0573">Peptidoglycan synthesis</keyword>
<comment type="similarity">
    <text evidence="1">Belongs to the MurCDEF family. MurE subfamily.</text>
</comment>
<dbReference type="Gene3D" id="3.90.190.20">
    <property type="entry name" value="Mur ligase, C-terminal domain"/>
    <property type="match status" value="1"/>
</dbReference>
<comment type="subcellular location">
    <subcellularLocation>
        <location evidence="10">Cytoplasm</location>
    </subcellularLocation>
</comment>
<evidence type="ECO:0000256" key="7">
    <source>
        <dbReference type="ARBA" id="ARBA00022984"/>
    </source>
</evidence>
<feature type="domain" description="Mur ligase central" evidence="13">
    <location>
        <begin position="109"/>
        <end position="232"/>
    </location>
</feature>
<keyword evidence="6 10" id="KW-0133">Cell shape</keyword>
<keyword evidence="8 10" id="KW-0131">Cell cycle</keyword>
<dbReference type="PANTHER" id="PTHR23135">
    <property type="entry name" value="MUR LIGASE FAMILY MEMBER"/>
    <property type="match status" value="1"/>
</dbReference>
<evidence type="ECO:0000256" key="4">
    <source>
        <dbReference type="ARBA" id="ARBA00022741"/>
    </source>
</evidence>
<gene>
    <name evidence="14" type="ORF">IAC42_05130</name>
</gene>
<evidence type="ECO:0000256" key="1">
    <source>
        <dbReference type="ARBA" id="ARBA00005898"/>
    </source>
</evidence>
<dbReference type="InterPro" id="IPR036565">
    <property type="entry name" value="Mur-like_cat_sf"/>
</dbReference>
<evidence type="ECO:0000259" key="11">
    <source>
        <dbReference type="Pfam" id="PF01225"/>
    </source>
</evidence>
<sequence>MLSARQLASGLHGQLCGPDVQVTRIDYDSRLCQEGSAYFAFPGIHHDGDDFIQDALDHGARLVVSRNEPCGLGGGVAHIKVGGNIRSAYAKAVDLFFKHPSSRLEVIGVTGTDGKSSTCFYAYSLLKALGVKVGLLTTTSVDTGQGVAPSPWANTTPEAWDVEGSLVAAAEAGCTHFVLECSSHALSNVYDRLACIDFHSSAITRVSSEHLEFHGSLDAYLDAKARLYEKTRGLVFCYEGNSVMDHLTDRSRLVALTRPQVVSRSLSGLRFRLRGRDYSLPFFQDYALENAFEAACLVAQAAGKELDEVLSHLGGLTNPPGRCEMLTSPRGFLAVIDFAHTPDAMDRLFSSFRQVTQGGFIALFGASGERDRSKRRAMGEVAGHWCRQIVLSEDDPRAEGAESIAREIAKGITGRAQCRFIERREEAVAYALSLAREGDVVFLLGMGHERTLDYGDHKRAYDEGQVVRKILEEMEK</sequence>
<evidence type="ECO:0000256" key="8">
    <source>
        <dbReference type="ARBA" id="ARBA00023306"/>
    </source>
</evidence>
<feature type="domain" description="Mur ligase C-terminal" evidence="12">
    <location>
        <begin position="321"/>
        <end position="446"/>
    </location>
</feature>
<dbReference type="Gene3D" id="3.40.1390.10">
    <property type="entry name" value="MurE/MurF, N-terminal domain"/>
    <property type="match status" value="1"/>
</dbReference>
<dbReference type="GO" id="GO:0016881">
    <property type="term" value="F:acid-amino acid ligase activity"/>
    <property type="evidence" value="ECO:0007669"/>
    <property type="project" value="InterPro"/>
</dbReference>
<comment type="pathway">
    <text evidence="10">Cell wall biogenesis; peptidoglycan biosynthesis.</text>
</comment>
<feature type="domain" description="Mur ligase N-terminal catalytic" evidence="11">
    <location>
        <begin position="22"/>
        <end position="69"/>
    </location>
</feature>
<name>A0A9D9EAK0_9SPIR</name>
<dbReference type="SUPFAM" id="SSF53623">
    <property type="entry name" value="MurD-like peptide ligases, catalytic domain"/>
    <property type="match status" value="1"/>
</dbReference>
<keyword evidence="3 10" id="KW-0132">Cell division</keyword>
<dbReference type="Proteomes" id="UP000823633">
    <property type="component" value="Unassembled WGS sequence"/>
</dbReference>
<comment type="caution">
    <text evidence="14">The sequence shown here is derived from an EMBL/GenBank/DDBJ whole genome shotgun (WGS) entry which is preliminary data.</text>
</comment>
<dbReference type="SUPFAM" id="SSF53244">
    <property type="entry name" value="MurD-like peptide ligases, peptide-binding domain"/>
    <property type="match status" value="1"/>
</dbReference>
<dbReference type="GO" id="GO:0009252">
    <property type="term" value="P:peptidoglycan biosynthetic process"/>
    <property type="evidence" value="ECO:0007669"/>
    <property type="project" value="UniProtKB-KW"/>
</dbReference>
<evidence type="ECO:0000259" key="12">
    <source>
        <dbReference type="Pfam" id="PF02875"/>
    </source>
</evidence>
<evidence type="ECO:0000313" key="14">
    <source>
        <dbReference type="EMBL" id="MBO8443123.1"/>
    </source>
</evidence>
<evidence type="ECO:0000259" key="13">
    <source>
        <dbReference type="Pfam" id="PF08245"/>
    </source>
</evidence>
<dbReference type="Gene3D" id="3.40.1190.10">
    <property type="entry name" value="Mur-like, catalytic domain"/>
    <property type="match status" value="1"/>
</dbReference>
<proteinExistence type="inferred from homology"/>
<keyword evidence="4" id="KW-0547">Nucleotide-binding</keyword>
<dbReference type="GO" id="GO:0005737">
    <property type="term" value="C:cytoplasm"/>
    <property type="evidence" value="ECO:0007669"/>
    <property type="project" value="UniProtKB-SubCell"/>
</dbReference>
<dbReference type="InterPro" id="IPR000713">
    <property type="entry name" value="Mur_ligase_N"/>
</dbReference>
<evidence type="ECO:0000256" key="3">
    <source>
        <dbReference type="ARBA" id="ARBA00022618"/>
    </source>
</evidence>
<evidence type="ECO:0000256" key="6">
    <source>
        <dbReference type="ARBA" id="ARBA00022960"/>
    </source>
</evidence>
<evidence type="ECO:0000256" key="9">
    <source>
        <dbReference type="ARBA" id="ARBA00023316"/>
    </source>
</evidence>
<dbReference type="GO" id="GO:0008360">
    <property type="term" value="P:regulation of cell shape"/>
    <property type="evidence" value="ECO:0007669"/>
    <property type="project" value="UniProtKB-KW"/>
</dbReference>
<evidence type="ECO:0000256" key="5">
    <source>
        <dbReference type="ARBA" id="ARBA00022840"/>
    </source>
</evidence>
<accession>A0A9D9EAK0</accession>
<dbReference type="Pfam" id="PF01225">
    <property type="entry name" value="Mur_ligase"/>
    <property type="match status" value="1"/>
</dbReference>